<dbReference type="AlphaFoldDB" id="A0A371IP48"/>
<gene>
    <name evidence="2" type="ORF">BBG48_000665</name>
</gene>
<evidence type="ECO:0000256" key="1">
    <source>
        <dbReference type="SAM" id="SignalP"/>
    </source>
</evidence>
<dbReference type="STRING" id="1871336.BBG48_00960"/>
<sequence length="457" mass="50339">MLFKKFTAVALSAAIAMSMSAGVGKVYANEVSNQYFNELSKISTWGKATSKDTTQINYSVNSTKNPTENTSGGYTIDTTSMADSKTFDQYVSMQAKNSGSAPAIPEIQLYFNKDGKIFVNKSLADFAIKKTGLTQQTFNTDFVEVKSKSFSESYKNAVKSMSSNSESKNKAIEFLKGLDLGKVDLGLTKDGNTYTMKMNADQMVDLMNSYIKSIYKNPDTMLKLYKEGFGLDLAKVSNVSEEEMKKSMAQAYDMWVKTVEPKLPIVKTLLNGSSIETKEVFDQYAKTYTAQSDIKLKLNIYENMYALLSDEATKDIKLGNVDETLSLTIKSNSTTKAVEKLDLNIPTNADAYDLDAALNAKQEEMKKQAEAMSKITYSVNLKTNKLVLMTGNGNTMDFDLKAELKNGTLMVDAATFNSLTGIETNTSEKMVSFKDVMTTAGYTVTWDSSAKTATATK</sequence>
<evidence type="ECO:0008006" key="4">
    <source>
        <dbReference type="Google" id="ProtNLM"/>
    </source>
</evidence>
<feature type="chain" id="PRO_5039040853" description="Copper amine oxidase N-terminal domain-containing protein" evidence="1">
    <location>
        <begin position="22"/>
        <end position="457"/>
    </location>
</feature>
<reference evidence="2 3" key="1">
    <citation type="journal article" date="2016" name="Genome Announc.">
        <title>Draft Genome Sequence of Criibacterium bergeronii gen. nov., sp. nov., Strain CCRI-22567T, Isolated from a Vaginal Sample from a Woman with Bacterial Vaginosis.</title>
        <authorList>
            <person name="Maheux A.F."/>
            <person name="Berube E."/>
            <person name="Boudreau D.K."/>
            <person name="Raymond F."/>
            <person name="Corbeil J."/>
            <person name="Roy P.H."/>
            <person name="Boissinot M."/>
            <person name="Omar R.F."/>
        </authorList>
    </citation>
    <scope>NUCLEOTIDE SEQUENCE [LARGE SCALE GENOMIC DNA]</scope>
    <source>
        <strain evidence="2 3">CCRI-22567</strain>
    </source>
</reference>
<proteinExistence type="predicted"/>
<protein>
    <recommendedName>
        <fullName evidence="4">Copper amine oxidase N-terminal domain-containing protein</fullName>
    </recommendedName>
</protein>
<evidence type="ECO:0000313" key="3">
    <source>
        <dbReference type="Proteomes" id="UP000093352"/>
    </source>
</evidence>
<dbReference type="EMBL" id="MBEW02000001">
    <property type="protein sequence ID" value="RDY22261.1"/>
    <property type="molecule type" value="Genomic_DNA"/>
</dbReference>
<feature type="signal peptide" evidence="1">
    <location>
        <begin position="1"/>
        <end position="21"/>
    </location>
</feature>
<accession>A0A371IP48</accession>
<comment type="caution">
    <text evidence="2">The sequence shown here is derived from an EMBL/GenBank/DDBJ whole genome shotgun (WGS) entry which is preliminary data.</text>
</comment>
<keyword evidence="3" id="KW-1185">Reference proteome</keyword>
<evidence type="ECO:0000313" key="2">
    <source>
        <dbReference type="EMBL" id="RDY22261.1"/>
    </source>
</evidence>
<keyword evidence="1" id="KW-0732">Signal</keyword>
<dbReference type="RefSeq" id="WP_068911633.1">
    <property type="nucleotide sequence ID" value="NZ_MBEW02000001.1"/>
</dbReference>
<dbReference type="Proteomes" id="UP000093352">
    <property type="component" value="Unassembled WGS sequence"/>
</dbReference>
<name>A0A371IP48_9FIRM</name>
<organism evidence="2 3">
    <name type="scientific">Criibacterium bergeronii</name>
    <dbReference type="NCBI Taxonomy" id="1871336"/>
    <lineage>
        <taxon>Bacteria</taxon>
        <taxon>Bacillati</taxon>
        <taxon>Bacillota</taxon>
        <taxon>Clostridia</taxon>
        <taxon>Peptostreptococcales</taxon>
        <taxon>Filifactoraceae</taxon>
        <taxon>Criibacterium</taxon>
    </lineage>
</organism>